<feature type="region of interest" description="Disordered" evidence="1">
    <location>
        <begin position="275"/>
        <end position="296"/>
    </location>
</feature>
<sequence>MPTLFYTFIGLQLSGAIGMSLIFLTVVFSPLVKRCSTWYTFCVSWILSCFSYSLLFFVGGSDPNHVPNQNLCITQAALIYSVPTLTALTTLSLLVHSWYNVHFGISRPPLEANYKTVIALLVAPYIIWFFIFLGFLLFGLAHSSLVDRLSNSSYCIITSVIPAKMSSLFVVIVTSSMLPVQVSLGLSLCRNLYHNDSTSTISISTLQVVIRVMIFSFLTLVAFAEGVIYIFDLSPGPFVDIIMAWLPVFGVLIFGMQKDIFHTWILWTSRLVKSPKKPYRKDSTPSLTPDNSVRSD</sequence>
<dbReference type="STRING" id="47427.A0A2H3E582"/>
<keyword evidence="2" id="KW-0812">Transmembrane</keyword>
<accession>A0A2H3E582</accession>
<dbReference type="OrthoDB" id="2988301at2759"/>
<feature type="transmembrane region" description="Helical" evidence="2">
    <location>
        <begin position="117"/>
        <end position="141"/>
    </location>
</feature>
<evidence type="ECO:0000313" key="3">
    <source>
        <dbReference type="EMBL" id="PBK94826.1"/>
    </source>
</evidence>
<keyword evidence="2" id="KW-1133">Transmembrane helix</keyword>
<gene>
    <name evidence="3" type="ORF">ARMGADRAFT_68160</name>
</gene>
<keyword evidence="4" id="KW-1185">Reference proteome</keyword>
<feature type="transmembrane region" description="Helical" evidence="2">
    <location>
        <begin position="6"/>
        <end position="31"/>
    </location>
</feature>
<feature type="transmembrane region" description="Helical" evidence="2">
    <location>
        <begin position="208"/>
        <end position="231"/>
    </location>
</feature>
<dbReference type="InParanoid" id="A0A2H3E582"/>
<feature type="transmembrane region" description="Helical" evidence="2">
    <location>
        <begin position="38"/>
        <end position="58"/>
    </location>
</feature>
<feature type="transmembrane region" description="Helical" evidence="2">
    <location>
        <begin position="168"/>
        <end position="188"/>
    </location>
</feature>
<dbReference type="AlphaFoldDB" id="A0A2H3E582"/>
<evidence type="ECO:0000256" key="1">
    <source>
        <dbReference type="SAM" id="MobiDB-lite"/>
    </source>
</evidence>
<protein>
    <recommendedName>
        <fullName evidence="5">G-protein coupled receptors family 1 profile domain-containing protein</fullName>
    </recommendedName>
</protein>
<dbReference type="EMBL" id="KZ293653">
    <property type="protein sequence ID" value="PBK94826.1"/>
    <property type="molecule type" value="Genomic_DNA"/>
</dbReference>
<organism evidence="3 4">
    <name type="scientific">Armillaria gallica</name>
    <name type="common">Bulbous honey fungus</name>
    <name type="synonym">Armillaria bulbosa</name>
    <dbReference type="NCBI Taxonomy" id="47427"/>
    <lineage>
        <taxon>Eukaryota</taxon>
        <taxon>Fungi</taxon>
        <taxon>Dikarya</taxon>
        <taxon>Basidiomycota</taxon>
        <taxon>Agaricomycotina</taxon>
        <taxon>Agaricomycetes</taxon>
        <taxon>Agaricomycetidae</taxon>
        <taxon>Agaricales</taxon>
        <taxon>Marasmiineae</taxon>
        <taxon>Physalacriaceae</taxon>
        <taxon>Armillaria</taxon>
    </lineage>
</organism>
<dbReference type="Proteomes" id="UP000217790">
    <property type="component" value="Unassembled WGS sequence"/>
</dbReference>
<reference evidence="4" key="1">
    <citation type="journal article" date="2017" name="Nat. Ecol. Evol.">
        <title>Genome expansion and lineage-specific genetic innovations in the forest pathogenic fungi Armillaria.</title>
        <authorList>
            <person name="Sipos G."/>
            <person name="Prasanna A.N."/>
            <person name="Walter M.C."/>
            <person name="O'Connor E."/>
            <person name="Balint B."/>
            <person name="Krizsan K."/>
            <person name="Kiss B."/>
            <person name="Hess J."/>
            <person name="Varga T."/>
            <person name="Slot J."/>
            <person name="Riley R."/>
            <person name="Boka B."/>
            <person name="Rigling D."/>
            <person name="Barry K."/>
            <person name="Lee J."/>
            <person name="Mihaltcheva S."/>
            <person name="LaButti K."/>
            <person name="Lipzen A."/>
            <person name="Waldron R."/>
            <person name="Moloney N.M."/>
            <person name="Sperisen C."/>
            <person name="Kredics L."/>
            <person name="Vagvoelgyi C."/>
            <person name="Patrignani A."/>
            <person name="Fitzpatrick D."/>
            <person name="Nagy I."/>
            <person name="Doyle S."/>
            <person name="Anderson J.B."/>
            <person name="Grigoriev I.V."/>
            <person name="Gueldener U."/>
            <person name="Muensterkoetter M."/>
            <person name="Nagy L.G."/>
        </authorList>
    </citation>
    <scope>NUCLEOTIDE SEQUENCE [LARGE SCALE GENOMIC DNA]</scope>
    <source>
        <strain evidence="4">Ar21-2</strain>
    </source>
</reference>
<keyword evidence="2" id="KW-0472">Membrane</keyword>
<feature type="compositionally biased region" description="Polar residues" evidence="1">
    <location>
        <begin position="284"/>
        <end position="296"/>
    </location>
</feature>
<feature type="transmembrane region" description="Helical" evidence="2">
    <location>
        <begin position="237"/>
        <end position="256"/>
    </location>
</feature>
<feature type="transmembrane region" description="Helical" evidence="2">
    <location>
        <begin position="78"/>
        <end position="96"/>
    </location>
</feature>
<evidence type="ECO:0000313" key="4">
    <source>
        <dbReference type="Proteomes" id="UP000217790"/>
    </source>
</evidence>
<proteinExistence type="predicted"/>
<dbReference type="OMA" id="CANIHRF"/>
<evidence type="ECO:0008006" key="5">
    <source>
        <dbReference type="Google" id="ProtNLM"/>
    </source>
</evidence>
<name>A0A2H3E582_ARMGA</name>
<evidence type="ECO:0000256" key="2">
    <source>
        <dbReference type="SAM" id="Phobius"/>
    </source>
</evidence>